<name>A0A9X0QVC4_9PROT</name>
<organism evidence="1 2">
    <name type="scientific">Siccirubricoccus deserti</name>
    <dbReference type="NCBI Taxonomy" id="2013562"/>
    <lineage>
        <taxon>Bacteria</taxon>
        <taxon>Pseudomonadati</taxon>
        <taxon>Pseudomonadota</taxon>
        <taxon>Alphaproteobacteria</taxon>
        <taxon>Acetobacterales</taxon>
        <taxon>Roseomonadaceae</taxon>
        <taxon>Siccirubricoccus</taxon>
    </lineage>
</organism>
<accession>A0A9X0QVC4</accession>
<dbReference type="RefSeq" id="WP_186769352.1">
    <property type="nucleotide sequence ID" value="NZ_JACOMF010000003.1"/>
</dbReference>
<keyword evidence="2" id="KW-1185">Reference proteome</keyword>
<gene>
    <name evidence="1" type="ORF">H7965_04580</name>
</gene>
<comment type="caution">
    <text evidence="1">The sequence shown here is derived from an EMBL/GenBank/DDBJ whole genome shotgun (WGS) entry which is preliminary data.</text>
</comment>
<reference evidence="1" key="1">
    <citation type="submission" date="2020-08" db="EMBL/GenBank/DDBJ databases">
        <authorList>
            <person name="Hu Y."/>
            <person name="Nguyen S.V."/>
            <person name="Li F."/>
            <person name="Fanning S."/>
        </authorList>
    </citation>
    <scope>NUCLEOTIDE SEQUENCE</scope>
    <source>
        <strain evidence="1">SYSU D8009</strain>
    </source>
</reference>
<proteinExistence type="predicted"/>
<dbReference type="AlphaFoldDB" id="A0A9X0QVC4"/>
<protein>
    <submittedName>
        <fullName evidence="1">Uncharacterized protein</fullName>
    </submittedName>
</protein>
<sequence length="117" mass="12611">MPPRFDPAEVEARLRRAWSAGSSSRWRPDNPALGQCSATALVLYSIYGGELLKTPVPFEGRMAPHFYNRIAGRSFDATASQFAAPPAYADEPSTPEEALADTSSSQVAHLLAAFRAA</sequence>
<dbReference type="EMBL" id="JACOMF010000003">
    <property type="protein sequence ID" value="MBC4014594.1"/>
    <property type="molecule type" value="Genomic_DNA"/>
</dbReference>
<dbReference type="Pfam" id="PF24585">
    <property type="entry name" value="YunG"/>
    <property type="match status" value="1"/>
</dbReference>
<evidence type="ECO:0000313" key="1">
    <source>
        <dbReference type="EMBL" id="MBC4014594.1"/>
    </source>
</evidence>
<dbReference type="InterPro" id="IPR056238">
    <property type="entry name" value="YunG-like"/>
</dbReference>
<dbReference type="Proteomes" id="UP000600101">
    <property type="component" value="Unassembled WGS sequence"/>
</dbReference>
<evidence type="ECO:0000313" key="2">
    <source>
        <dbReference type="Proteomes" id="UP000600101"/>
    </source>
</evidence>